<keyword evidence="2" id="KW-1185">Reference proteome</keyword>
<name>A0A7C8LHF7_9FIRM</name>
<gene>
    <name evidence="1" type="ORF">GND95_09710</name>
</gene>
<protein>
    <recommendedName>
        <fullName evidence="3">DUF2007 domain-containing protein</fullName>
    </recommendedName>
</protein>
<sequence length="83" mass="10175">MIIFLNRKEVYVGFSPEKFYEVLDVLTRNGIQYRYKIITRFHPSEESLHIHWEDVKYSNVYYVYVHKKDYDKACTVLENLKIH</sequence>
<evidence type="ECO:0008006" key="3">
    <source>
        <dbReference type="Google" id="ProtNLM"/>
    </source>
</evidence>
<dbReference type="AlphaFoldDB" id="A0A7C8LHF7"/>
<comment type="caution">
    <text evidence="1">The sequence shown here is derived from an EMBL/GenBank/DDBJ whole genome shotgun (WGS) entry which is preliminary data.</text>
</comment>
<accession>A0A7C8LHF7</accession>
<evidence type="ECO:0000313" key="1">
    <source>
        <dbReference type="EMBL" id="KAE9633503.1"/>
    </source>
</evidence>
<dbReference type="Proteomes" id="UP000483018">
    <property type="component" value="Unassembled WGS sequence"/>
</dbReference>
<organism evidence="1 2">
    <name type="scientific">Defluviitalea raffinosedens</name>
    <dbReference type="NCBI Taxonomy" id="1450156"/>
    <lineage>
        <taxon>Bacteria</taxon>
        <taxon>Bacillati</taxon>
        <taxon>Bacillota</taxon>
        <taxon>Clostridia</taxon>
        <taxon>Lachnospirales</taxon>
        <taxon>Defluviitaleaceae</taxon>
        <taxon>Defluviitalea</taxon>
    </lineage>
</organism>
<evidence type="ECO:0000313" key="2">
    <source>
        <dbReference type="Proteomes" id="UP000483018"/>
    </source>
</evidence>
<dbReference type="OrthoDB" id="1734503at2"/>
<dbReference type="EMBL" id="WSLF01000008">
    <property type="protein sequence ID" value="KAE9633503.1"/>
    <property type="molecule type" value="Genomic_DNA"/>
</dbReference>
<proteinExistence type="predicted"/>
<reference evidence="1 2" key="1">
    <citation type="submission" date="2019-12" db="EMBL/GenBank/DDBJ databases">
        <title>Defluviitalea raffinosedens, isolated from a biogas fermenter, genome sequencing and characterization.</title>
        <authorList>
            <person name="Rettenmaier R."/>
            <person name="Schneider M."/>
            <person name="Neuhaus K."/>
            <person name="Liebl W."/>
            <person name="Zverlov V."/>
        </authorList>
    </citation>
    <scope>NUCLEOTIDE SEQUENCE [LARGE SCALE GENOMIC DNA]</scope>
    <source>
        <strain evidence="1 2">249c-K6</strain>
    </source>
</reference>
<dbReference type="RefSeq" id="WP_158740826.1">
    <property type="nucleotide sequence ID" value="NZ_JAFBEP010000009.1"/>
</dbReference>